<keyword evidence="2" id="KW-1185">Reference proteome</keyword>
<protein>
    <submittedName>
        <fullName evidence="1">Uncharacterized protein</fullName>
    </submittedName>
</protein>
<evidence type="ECO:0000313" key="2">
    <source>
        <dbReference type="Proteomes" id="UP000244855"/>
    </source>
</evidence>
<dbReference type="Proteomes" id="UP000244855">
    <property type="component" value="Unassembled WGS sequence"/>
</dbReference>
<accession>A0A2V1D7G1</accession>
<proteinExistence type="predicted"/>
<organism evidence="1 2">
    <name type="scientific">Periconia macrospinosa</name>
    <dbReference type="NCBI Taxonomy" id="97972"/>
    <lineage>
        <taxon>Eukaryota</taxon>
        <taxon>Fungi</taxon>
        <taxon>Dikarya</taxon>
        <taxon>Ascomycota</taxon>
        <taxon>Pezizomycotina</taxon>
        <taxon>Dothideomycetes</taxon>
        <taxon>Pleosporomycetidae</taxon>
        <taxon>Pleosporales</taxon>
        <taxon>Massarineae</taxon>
        <taxon>Periconiaceae</taxon>
        <taxon>Periconia</taxon>
    </lineage>
</organism>
<reference evidence="1 2" key="1">
    <citation type="journal article" date="2018" name="Sci. Rep.">
        <title>Comparative genomics provides insights into the lifestyle and reveals functional heterogeneity of dark septate endophytic fungi.</title>
        <authorList>
            <person name="Knapp D.G."/>
            <person name="Nemeth J.B."/>
            <person name="Barry K."/>
            <person name="Hainaut M."/>
            <person name="Henrissat B."/>
            <person name="Johnson J."/>
            <person name="Kuo A."/>
            <person name="Lim J.H.P."/>
            <person name="Lipzen A."/>
            <person name="Nolan M."/>
            <person name="Ohm R.A."/>
            <person name="Tamas L."/>
            <person name="Grigoriev I.V."/>
            <person name="Spatafora J.W."/>
            <person name="Nagy L.G."/>
            <person name="Kovacs G.M."/>
        </authorList>
    </citation>
    <scope>NUCLEOTIDE SEQUENCE [LARGE SCALE GENOMIC DNA]</scope>
    <source>
        <strain evidence="1 2">DSE2036</strain>
    </source>
</reference>
<sequence>MHAASQRSQSRAAFPRAITRSRLSLSCCLPTHTLESLTHTIDRGVVARTSMRLFDDPIKSSPWKRIYRIDALFYP</sequence>
<evidence type="ECO:0000313" key="1">
    <source>
        <dbReference type="EMBL" id="PVH93978.1"/>
    </source>
</evidence>
<dbReference type="EMBL" id="KZ805557">
    <property type="protein sequence ID" value="PVH93978.1"/>
    <property type="molecule type" value="Genomic_DNA"/>
</dbReference>
<dbReference type="AlphaFoldDB" id="A0A2V1D7G1"/>
<gene>
    <name evidence="1" type="ORF">DM02DRAFT_207120</name>
</gene>
<name>A0A2V1D7G1_9PLEO</name>